<evidence type="ECO:0000313" key="10">
    <source>
        <dbReference type="Proteomes" id="UP000612456"/>
    </source>
</evidence>
<evidence type="ECO:0000256" key="1">
    <source>
        <dbReference type="ARBA" id="ARBA00004651"/>
    </source>
</evidence>
<accession>A0A916ZAR7</accession>
<dbReference type="PANTHER" id="PTHR43744:SF9">
    <property type="entry name" value="POLYGALACTURONAN_RHAMNOGALACTURONAN TRANSPORT SYSTEM PERMEASE PROTEIN YTCP"/>
    <property type="match status" value="1"/>
</dbReference>
<dbReference type="InterPro" id="IPR000515">
    <property type="entry name" value="MetI-like"/>
</dbReference>
<gene>
    <name evidence="9" type="ORF">GCM10010911_49190</name>
</gene>
<dbReference type="PROSITE" id="PS50928">
    <property type="entry name" value="ABC_TM1"/>
    <property type="match status" value="1"/>
</dbReference>
<name>A0A916ZAR7_9BACL</name>
<organism evidence="9 10">
    <name type="scientific">Paenibacillus nasutitermitis</name>
    <dbReference type="NCBI Taxonomy" id="1652958"/>
    <lineage>
        <taxon>Bacteria</taxon>
        <taxon>Bacillati</taxon>
        <taxon>Bacillota</taxon>
        <taxon>Bacilli</taxon>
        <taxon>Bacillales</taxon>
        <taxon>Paenibacillaceae</taxon>
        <taxon>Paenibacillus</taxon>
    </lineage>
</organism>
<dbReference type="Proteomes" id="UP000612456">
    <property type="component" value="Unassembled WGS sequence"/>
</dbReference>
<evidence type="ECO:0000259" key="8">
    <source>
        <dbReference type="PROSITE" id="PS50928"/>
    </source>
</evidence>
<feature type="transmembrane region" description="Helical" evidence="7">
    <location>
        <begin position="187"/>
        <end position="208"/>
    </location>
</feature>
<dbReference type="Gene3D" id="1.10.3720.10">
    <property type="entry name" value="MetI-like"/>
    <property type="match status" value="1"/>
</dbReference>
<reference evidence="9" key="2">
    <citation type="submission" date="2020-09" db="EMBL/GenBank/DDBJ databases">
        <authorList>
            <person name="Sun Q."/>
            <person name="Zhou Y."/>
        </authorList>
    </citation>
    <scope>NUCLEOTIDE SEQUENCE</scope>
    <source>
        <strain evidence="9">CGMCC 1.15178</strain>
    </source>
</reference>
<keyword evidence="10" id="KW-1185">Reference proteome</keyword>
<dbReference type="CDD" id="cd06261">
    <property type="entry name" value="TM_PBP2"/>
    <property type="match status" value="1"/>
</dbReference>
<evidence type="ECO:0000256" key="3">
    <source>
        <dbReference type="ARBA" id="ARBA00022475"/>
    </source>
</evidence>
<comment type="subcellular location">
    <subcellularLocation>
        <location evidence="1 7">Cell membrane</location>
        <topology evidence="1 7">Multi-pass membrane protein</topology>
    </subcellularLocation>
</comment>
<dbReference type="RefSeq" id="WP_188995900.1">
    <property type="nucleotide sequence ID" value="NZ_BMHP01000003.1"/>
</dbReference>
<feature type="transmembrane region" description="Helical" evidence="7">
    <location>
        <begin position="260"/>
        <end position="277"/>
    </location>
</feature>
<keyword evidence="3" id="KW-1003">Cell membrane</keyword>
<feature type="transmembrane region" description="Helical" evidence="7">
    <location>
        <begin position="109"/>
        <end position="129"/>
    </location>
</feature>
<feature type="transmembrane region" description="Helical" evidence="7">
    <location>
        <begin position="74"/>
        <end position="97"/>
    </location>
</feature>
<evidence type="ECO:0000256" key="7">
    <source>
        <dbReference type="RuleBase" id="RU363032"/>
    </source>
</evidence>
<evidence type="ECO:0000313" key="9">
    <source>
        <dbReference type="EMBL" id="GGD84965.1"/>
    </source>
</evidence>
<dbReference type="GO" id="GO:0055085">
    <property type="term" value="P:transmembrane transport"/>
    <property type="evidence" value="ECO:0007669"/>
    <property type="project" value="InterPro"/>
</dbReference>
<evidence type="ECO:0000256" key="6">
    <source>
        <dbReference type="ARBA" id="ARBA00023136"/>
    </source>
</evidence>
<keyword evidence="4 7" id="KW-0812">Transmembrane</keyword>
<dbReference type="Pfam" id="PF00528">
    <property type="entry name" value="BPD_transp_1"/>
    <property type="match status" value="1"/>
</dbReference>
<dbReference type="InterPro" id="IPR035906">
    <property type="entry name" value="MetI-like_sf"/>
</dbReference>
<feature type="domain" description="ABC transmembrane type-1" evidence="8">
    <location>
        <begin position="74"/>
        <end position="274"/>
    </location>
</feature>
<proteinExistence type="inferred from homology"/>
<feature type="transmembrane region" description="Helical" evidence="7">
    <location>
        <begin position="12"/>
        <end position="38"/>
    </location>
</feature>
<dbReference type="AlphaFoldDB" id="A0A916ZAR7"/>
<feature type="transmembrane region" description="Helical" evidence="7">
    <location>
        <begin position="141"/>
        <end position="162"/>
    </location>
</feature>
<reference evidence="9" key="1">
    <citation type="journal article" date="2014" name="Int. J. Syst. Evol. Microbiol.">
        <title>Complete genome sequence of Corynebacterium casei LMG S-19264T (=DSM 44701T), isolated from a smear-ripened cheese.</title>
        <authorList>
            <consortium name="US DOE Joint Genome Institute (JGI-PGF)"/>
            <person name="Walter F."/>
            <person name="Albersmeier A."/>
            <person name="Kalinowski J."/>
            <person name="Ruckert C."/>
        </authorList>
    </citation>
    <scope>NUCLEOTIDE SEQUENCE</scope>
    <source>
        <strain evidence="9">CGMCC 1.15178</strain>
    </source>
</reference>
<sequence>MTASKKRFSISQAIFHTIFIAFCTFTTIPFLLTIMVSISGESSVFKNGYSLLPETFSLDAYRLLFAGDEIWNGYLISIIVTLSGTVLGLFLSAMLANAMAMPKVKYRNVIALIIFITMIFNAGLVPWYIFVTKYLHLKDTIFALILPMLINPFNVFLIRNYFKSLPPALLESAEIEGAGPFYSFTRILLPLSGPIIATVALFISLAYWNEWGLALWLIDSRELYPLQFMLFKVQSMINFMSSQGNTISGSQTLPSETAKMAMVLVTIGPIMLVYPFIQKYFVKGIMIGAVKG</sequence>
<keyword evidence="6 7" id="KW-0472">Membrane</keyword>
<dbReference type="SUPFAM" id="SSF161098">
    <property type="entry name" value="MetI-like"/>
    <property type="match status" value="1"/>
</dbReference>
<protein>
    <submittedName>
        <fullName evidence="9">Sugar ABC transporter permease</fullName>
    </submittedName>
</protein>
<comment type="similarity">
    <text evidence="7">Belongs to the binding-protein-dependent transport system permease family.</text>
</comment>
<dbReference type="GO" id="GO:0005886">
    <property type="term" value="C:plasma membrane"/>
    <property type="evidence" value="ECO:0007669"/>
    <property type="project" value="UniProtKB-SubCell"/>
</dbReference>
<dbReference type="EMBL" id="BMHP01000003">
    <property type="protein sequence ID" value="GGD84965.1"/>
    <property type="molecule type" value="Genomic_DNA"/>
</dbReference>
<evidence type="ECO:0000256" key="2">
    <source>
        <dbReference type="ARBA" id="ARBA00022448"/>
    </source>
</evidence>
<evidence type="ECO:0000256" key="5">
    <source>
        <dbReference type="ARBA" id="ARBA00022989"/>
    </source>
</evidence>
<keyword evidence="2 7" id="KW-0813">Transport</keyword>
<dbReference type="PANTHER" id="PTHR43744">
    <property type="entry name" value="ABC TRANSPORTER PERMEASE PROTEIN MG189-RELATED-RELATED"/>
    <property type="match status" value="1"/>
</dbReference>
<evidence type="ECO:0000256" key="4">
    <source>
        <dbReference type="ARBA" id="ARBA00022692"/>
    </source>
</evidence>
<keyword evidence="5 7" id="KW-1133">Transmembrane helix</keyword>
<comment type="caution">
    <text evidence="9">The sequence shown here is derived from an EMBL/GenBank/DDBJ whole genome shotgun (WGS) entry which is preliminary data.</text>
</comment>